<protein>
    <submittedName>
        <fullName evidence="1">Uncharacterized protein</fullName>
    </submittedName>
</protein>
<sequence>MIAVVTTAVLLRGRITGQGPGAGQSPSPTATPVLTPASMLTVDDVRSLDSKAAWAEILTQERVDADTPRPTCLVLDAQGVPLAQSTVVRKLQAGNDANNSVLHEAFQFASADDAKSATDLWSKQLGDCSRPIALLANGWTISGVGDAATGVTAIVQDKTAINHTVQLSRSGSVVHVIDASKPQATPDGTAVAKLLGTVVGRTCQAAGGACADNPSASSGVPPQTASNPEFLANADLPRITAGTGRWGGTDVATTFDFFGSQCEGKDLATVAGPESRKHRAYLLQEDAAAPEGTFGVDEYILTYPDKGGADGLVKDITASINGCEKNMLTAKVEQGAAIDTKANNKAITGRVWTITQQVDQNTKQRYRVGLVQVDRTVIYTMIPTGQSFDFNNDQWKGIAERAGQRLATTL</sequence>
<evidence type="ECO:0000313" key="2">
    <source>
        <dbReference type="Proteomes" id="UP000199086"/>
    </source>
</evidence>
<dbReference type="EMBL" id="FMYF01000006">
    <property type="protein sequence ID" value="SDB89306.1"/>
    <property type="molecule type" value="Genomic_DNA"/>
</dbReference>
<organism evidence="1 2">
    <name type="scientific">Raineyella antarctica</name>
    <dbReference type="NCBI Taxonomy" id="1577474"/>
    <lineage>
        <taxon>Bacteria</taxon>
        <taxon>Bacillati</taxon>
        <taxon>Actinomycetota</taxon>
        <taxon>Actinomycetes</taxon>
        <taxon>Propionibacteriales</taxon>
        <taxon>Propionibacteriaceae</taxon>
        <taxon>Raineyella</taxon>
    </lineage>
</organism>
<reference evidence="1 2" key="1">
    <citation type="submission" date="2016-06" db="EMBL/GenBank/DDBJ databases">
        <authorList>
            <person name="Olsen C.W."/>
            <person name="Carey S."/>
            <person name="Hinshaw L."/>
            <person name="Karasin A.I."/>
        </authorList>
    </citation>
    <scope>NUCLEOTIDE SEQUENCE [LARGE SCALE GENOMIC DNA]</scope>
    <source>
        <strain evidence="1 2">LZ-22</strain>
    </source>
</reference>
<dbReference type="Proteomes" id="UP000199086">
    <property type="component" value="Unassembled WGS sequence"/>
</dbReference>
<keyword evidence="2" id="KW-1185">Reference proteome</keyword>
<dbReference type="AlphaFoldDB" id="A0A1G6H787"/>
<accession>A0A1G6H787</accession>
<name>A0A1G6H787_9ACTN</name>
<gene>
    <name evidence="1" type="ORF">GA0111570_106218</name>
</gene>
<proteinExistence type="predicted"/>
<evidence type="ECO:0000313" key="1">
    <source>
        <dbReference type="EMBL" id="SDB89306.1"/>
    </source>
</evidence>